<organism evidence="1 2">
    <name type="scientific">Stephania yunnanensis</name>
    <dbReference type="NCBI Taxonomy" id="152371"/>
    <lineage>
        <taxon>Eukaryota</taxon>
        <taxon>Viridiplantae</taxon>
        <taxon>Streptophyta</taxon>
        <taxon>Embryophyta</taxon>
        <taxon>Tracheophyta</taxon>
        <taxon>Spermatophyta</taxon>
        <taxon>Magnoliopsida</taxon>
        <taxon>Ranunculales</taxon>
        <taxon>Menispermaceae</taxon>
        <taxon>Menispermoideae</taxon>
        <taxon>Cissampelideae</taxon>
        <taxon>Stephania</taxon>
    </lineage>
</organism>
<protein>
    <submittedName>
        <fullName evidence="1">Uncharacterized protein</fullName>
    </submittedName>
</protein>
<evidence type="ECO:0000313" key="1">
    <source>
        <dbReference type="EMBL" id="KAK9121354.1"/>
    </source>
</evidence>
<proteinExistence type="predicted"/>
<reference evidence="1 2" key="1">
    <citation type="submission" date="2024-01" db="EMBL/GenBank/DDBJ databases">
        <title>Genome assemblies of Stephania.</title>
        <authorList>
            <person name="Yang L."/>
        </authorList>
    </citation>
    <scope>NUCLEOTIDE SEQUENCE [LARGE SCALE GENOMIC DNA]</scope>
    <source>
        <strain evidence="1">YNDBR</strain>
        <tissue evidence="1">Leaf</tissue>
    </source>
</reference>
<dbReference type="EMBL" id="JBBNAF010000008">
    <property type="protein sequence ID" value="KAK9121354.1"/>
    <property type="molecule type" value="Genomic_DNA"/>
</dbReference>
<accession>A0AAP0ITD1</accession>
<dbReference type="Proteomes" id="UP001420932">
    <property type="component" value="Unassembled WGS sequence"/>
</dbReference>
<evidence type="ECO:0000313" key="2">
    <source>
        <dbReference type="Proteomes" id="UP001420932"/>
    </source>
</evidence>
<dbReference type="AlphaFoldDB" id="A0AAP0ITD1"/>
<name>A0AAP0ITD1_9MAGN</name>
<comment type="caution">
    <text evidence="1">The sequence shown here is derived from an EMBL/GenBank/DDBJ whole genome shotgun (WGS) entry which is preliminary data.</text>
</comment>
<keyword evidence="2" id="KW-1185">Reference proteome</keyword>
<sequence length="63" mass="7398">MIDTCIPSINIQIMNLQVQTDMYYDLRQKHQLEQRNLLTIRSDVINLWLEIDEMKLHGGGIAI</sequence>
<gene>
    <name evidence="1" type="ORF">Syun_018971</name>
</gene>